<dbReference type="EMBL" id="MU267590">
    <property type="protein sequence ID" value="KAH7916565.1"/>
    <property type="molecule type" value="Genomic_DNA"/>
</dbReference>
<dbReference type="Proteomes" id="UP000790377">
    <property type="component" value="Unassembled WGS sequence"/>
</dbReference>
<sequence length="802" mass="85720">MLRTRQVLSTSGYVPRRCCHRSFKSLSESLPRNAPIDVHPEVEDALVNNKPVVALESTIITHGMPYPTSLEMARSVESIVRSTGSIPATIALIGGRVKIGLSDSELARLADQGANPGAVKLSRRDIAAAIALKKDGGTTCSSTLIFSALAGIKVFATGGLGGVHRGGENTMDVSADLQELTRCPVGLVSAGVKSILDIGRTLEYLETLGVPVLSYAETNDFPAFYTRKSGFKSPWHVSDPITAAKILQTHRQLGMSNGALFAVPIPEQYEAIGVTLQDAVEQAVSESEELGISTRGKEVTPWLLKRVGELTQGKSLASNVALVENTALVGGQIAMEYSKLALGASSQIDQHHPFVSHIGPKSNIEARAATTGQQLAAANTIEHNAKGVPQQLASLIVVGCAAVDITSQPQVKAGSDSKLGLHSTSPGKVSVSLGGVGRNIAEAAHRILKSRAPHLPSAAMLVAPISDDPFGHLLVNETRSLGMRTDGFMRRDGRRSPVCSLLLDGTGGLTGGVADMDLIQSLEGDAILSILRDHKPKMLAVDANLSPETLTLVVDHCLQENIDVFFEPTSVTKSTVILPAIAASLGSSVKSPIKFASPNLLELAQMYHEARSSHTDLMAQEHWWQIMDSFGIGTQFRMDLERMARRNVSEHNSALGTLSFLIDKGVAQMAINLLPFFQHLVIKCGEQGVVVAMRMNESESSWKAERSNPHDRYAVSRSPSSGELVVLQHFPALQLPEGTQVNVTGAGDSLVGSLLATLVEHPKDFENPIRLKEMIDRAQQAAILTLQSSYAVSPLLSSEQRP</sequence>
<proteinExistence type="predicted"/>
<protein>
    <submittedName>
        <fullName evidence="1">Indigoidine synthase A like protein-domain-containing protein</fullName>
    </submittedName>
</protein>
<comment type="caution">
    <text evidence="1">The sequence shown here is derived from an EMBL/GenBank/DDBJ whole genome shotgun (WGS) entry which is preliminary data.</text>
</comment>
<gene>
    <name evidence="1" type="ORF">BJ138DRAFT_1139347</name>
</gene>
<reference evidence="1" key="1">
    <citation type="journal article" date="2021" name="New Phytol.">
        <title>Evolutionary innovations through gain and loss of genes in the ectomycorrhizal Boletales.</title>
        <authorList>
            <person name="Wu G."/>
            <person name="Miyauchi S."/>
            <person name="Morin E."/>
            <person name="Kuo A."/>
            <person name="Drula E."/>
            <person name="Varga T."/>
            <person name="Kohler A."/>
            <person name="Feng B."/>
            <person name="Cao Y."/>
            <person name="Lipzen A."/>
            <person name="Daum C."/>
            <person name="Hundley H."/>
            <person name="Pangilinan J."/>
            <person name="Johnson J."/>
            <person name="Barry K."/>
            <person name="LaButti K."/>
            <person name="Ng V."/>
            <person name="Ahrendt S."/>
            <person name="Min B."/>
            <person name="Choi I.G."/>
            <person name="Park H."/>
            <person name="Plett J.M."/>
            <person name="Magnuson J."/>
            <person name="Spatafora J.W."/>
            <person name="Nagy L.G."/>
            <person name="Henrissat B."/>
            <person name="Grigoriev I.V."/>
            <person name="Yang Z.L."/>
            <person name="Xu J."/>
            <person name="Martin F.M."/>
        </authorList>
    </citation>
    <scope>NUCLEOTIDE SEQUENCE</scope>
    <source>
        <strain evidence="1">ATCC 28755</strain>
    </source>
</reference>
<evidence type="ECO:0000313" key="1">
    <source>
        <dbReference type="EMBL" id="KAH7916565.1"/>
    </source>
</evidence>
<organism evidence="1 2">
    <name type="scientific">Hygrophoropsis aurantiaca</name>
    <dbReference type="NCBI Taxonomy" id="72124"/>
    <lineage>
        <taxon>Eukaryota</taxon>
        <taxon>Fungi</taxon>
        <taxon>Dikarya</taxon>
        <taxon>Basidiomycota</taxon>
        <taxon>Agaricomycotina</taxon>
        <taxon>Agaricomycetes</taxon>
        <taxon>Agaricomycetidae</taxon>
        <taxon>Boletales</taxon>
        <taxon>Coniophorineae</taxon>
        <taxon>Hygrophoropsidaceae</taxon>
        <taxon>Hygrophoropsis</taxon>
    </lineage>
</organism>
<keyword evidence="2" id="KW-1185">Reference proteome</keyword>
<accession>A0ACB8ATL2</accession>
<name>A0ACB8ATL2_9AGAM</name>
<evidence type="ECO:0000313" key="2">
    <source>
        <dbReference type="Proteomes" id="UP000790377"/>
    </source>
</evidence>